<dbReference type="Proteomes" id="UP000221359">
    <property type="component" value="Segment"/>
</dbReference>
<evidence type="ECO:0000313" key="1">
    <source>
        <dbReference type="EMBL" id="AKJ72572.1"/>
    </source>
</evidence>
<keyword evidence="2" id="KW-1185">Reference proteome</keyword>
<evidence type="ECO:0000313" key="2">
    <source>
        <dbReference type="Proteomes" id="UP000221359"/>
    </source>
</evidence>
<proteinExistence type="predicted"/>
<protein>
    <submittedName>
        <fullName evidence="1">Uncharacterized protein</fullName>
    </submittedName>
</protein>
<reference evidence="1 2" key="1">
    <citation type="journal article" date="2015" name="PLoS ONE">
        <title>Lysis to Kill: Evaluation of the Lytic Abilities, and Genomics of Nine Bacteriophages Infective for Gordonia spp. and Their Potential Use in Activated Sludge Foam Biocontrol.</title>
        <authorList>
            <person name="Dyson Z.A."/>
            <person name="Tucci J."/>
            <person name="Seviour R.J."/>
            <person name="Petrovski S."/>
        </authorList>
    </citation>
    <scope>NUCLEOTIDE SEQUENCE [LARGE SCALE GENOMIC DNA]</scope>
</reference>
<organism evidence="1 2">
    <name type="scientific">Gordonia phage GMA2</name>
    <dbReference type="NCBI Taxonomy" id="1647283"/>
    <lineage>
        <taxon>Viruses</taxon>
        <taxon>Duplodnaviria</taxon>
        <taxon>Heunggongvirae</taxon>
        <taxon>Uroviricota</taxon>
        <taxon>Caudoviricetes</taxon>
        <taxon>Gimaduovirus</taxon>
        <taxon>Gimaduovirus GMA2</taxon>
    </lineage>
</organism>
<dbReference type="EMBL" id="KR063281">
    <property type="protein sequence ID" value="AKJ72572.1"/>
    <property type="molecule type" value="Genomic_DNA"/>
</dbReference>
<sequence>MIISFPPAAIAGFLRQKMNRSGGTTPVGNVKINGMVSDATYPANVVSDELAVSGAGKAIIRGTFTTSNSFDGISANLYANGSDLGQLSRGGTASGSLDVYRPMVDGDRVWLQANNGSGGNITAAAVELIPVSPITLDTWVEYSAGTSFSITTQANATLVIFCYNNTADTSYTMNIDGQAATKLTNDQHNIFTKSGLSAGSHLISVNGSLGSFRQFVAVSLLGVTTVSQQQKTNFGTTSSPWSISAWGSGQKILSALCPGMRPFSYSSTTADSFIGSSTGVSGHNRTLGVFLNSESSFSVSWPSNQNGYAWTVWLA</sequence>
<name>A0A0K0N756_9CAUD</name>
<gene>
    <name evidence="1" type="ORF">GMA2_34</name>
</gene>
<accession>A0A0K0N756</accession>